<dbReference type="OrthoDB" id="9952016at2"/>
<gene>
    <name evidence="1" type="ordered locus">CHY_2646</name>
</gene>
<name>Q3A8U6_CARHZ</name>
<dbReference type="HOGENOM" id="CLU_2276162_0_0_9"/>
<dbReference type="EMBL" id="CP000141">
    <property type="protein sequence ID" value="ABB14350.1"/>
    <property type="molecule type" value="Genomic_DNA"/>
</dbReference>
<evidence type="ECO:0000313" key="2">
    <source>
        <dbReference type="Proteomes" id="UP000002706"/>
    </source>
</evidence>
<sequence>MRKQKQFWTVVSERTFQRLRELSEETGMTITKVMLWILFEQFDYSTEIRNDYTFTTAKGHKIVAKVTDEELEKLQDLAQKHLMSVSRLVRNILYTYFFKKSE</sequence>
<proteinExistence type="predicted"/>
<dbReference type="KEGG" id="chy:CHY_2646"/>
<dbReference type="SUPFAM" id="SSF55811">
    <property type="entry name" value="Nudix"/>
    <property type="match status" value="1"/>
</dbReference>
<dbReference type="eggNOG" id="ENOG5033W4C">
    <property type="taxonomic scope" value="Bacteria"/>
</dbReference>
<accession>Q3A8U6</accession>
<evidence type="ECO:0000313" key="1">
    <source>
        <dbReference type="EMBL" id="ABB14350.1"/>
    </source>
</evidence>
<dbReference type="Proteomes" id="UP000002706">
    <property type="component" value="Chromosome"/>
</dbReference>
<keyword evidence="2" id="KW-1185">Reference proteome</keyword>
<organism evidence="1 2">
    <name type="scientific">Carboxydothermus hydrogenoformans (strain ATCC BAA-161 / DSM 6008 / Z-2901)</name>
    <dbReference type="NCBI Taxonomy" id="246194"/>
    <lineage>
        <taxon>Bacteria</taxon>
        <taxon>Bacillati</taxon>
        <taxon>Bacillota</taxon>
        <taxon>Clostridia</taxon>
        <taxon>Thermoanaerobacterales</taxon>
        <taxon>Thermoanaerobacteraceae</taxon>
        <taxon>Carboxydothermus</taxon>
    </lineage>
</organism>
<dbReference type="InParanoid" id="Q3A8U6"/>
<dbReference type="STRING" id="246194.CHY_2646"/>
<protein>
    <submittedName>
        <fullName evidence="1">Uncharacterized protein</fullName>
    </submittedName>
</protein>
<dbReference type="AlphaFoldDB" id="Q3A8U6"/>
<dbReference type="InterPro" id="IPR015797">
    <property type="entry name" value="NUDIX_hydrolase-like_dom_sf"/>
</dbReference>
<reference evidence="1 2" key="1">
    <citation type="journal article" date="2005" name="PLoS Genet.">
        <title>Life in hot carbon monoxide: the complete genome sequence of Carboxydothermus hydrogenoformans Z-2901.</title>
        <authorList>
            <person name="Wu M."/>
            <person name="Ren Q."/>
            <person name="Durkin A.S."/>
            <person name="Daugherty S.C."/>
            <person name="Brinkac L.M."/>
            <person name="Dodson R.J."/>
            <person name="Madupu R."/>
            <person name="Sullivan S.A."/>
            <person name="Kolonay J.F."/>
            <person name="Haft D.H."/>
            <person name="Nelson W.C."/>
            <person name="Tallon L.J."/>
            <person name="Jones K.M."/>
            <person name="Ulrich L.E."/>
            <person name="Gonzalez J.M."/>
            <person name="Zhulin I.B."/>
            <person name="Robb F.T."/>
            <person name="Eisen J.A."/>
        </authorList>
    </citation>
    <scope>NUCLEOTIDE SEQUENCE [LARGE SCALE GENOMIC DNA]</scope>
    <source>
        <strain evidence="2">ATCC BAA-161 / DSM 6008 / Z-2901</strain>
    </source>
</reference>